<feature type="non-terminal residue" evidence="1">
    <location>
        <position position="1"/>
    </location>
</feature>
<organism evidence="1">
    <name type="scientific">marine sediment metagenome</name>
    <dbReference type="NCBI Taxonomy" id="412755"/>
    <lineage>
        <taxon>unclassified sequences</taxon>
        <taxon>metagenomes</taxon>
        <taxon>ecological metagenomes</taxon>
    </lineage>
</organism>
<proteinExistence type="predicted"/>
<name>X1H376_9ZZZZ</name>
<protein>
    <submittedName>
        <fullName evidence="1">Uncharacterized protein</fullName>
    </submittedName>
</protein>
<accession>X1H376</accession>
<dbReference type="EMBL" id="BARU01021643">
    <property type="protein sequence ID" value="GAH48314.1"/>
    <property type="molecule type" value="Genomic_DNA"/>
</dbReference>
<evidence type="ECO:0000313" key="1">
    <source>
        <dbReference type="EMBL" id="GAH48314.1"/>
    </source>
</evidence>
<comment type="caution">
    <text evidence="1">The sequence shown here is derived from an EMBL/GenBank/DDBJ whole genome shotgun (WGS) entry which is preliminary data.</text>
</comment>
<gene>
    <name evidence="1" type="ORF">S03H2_35392</name>
</gene>
<dbReference type="AlphaFoldDB" id="X1H376"/>
<reference evidence="1" key="1">
    <citation type="journal article" date="2014" name="Front. Microbiol.">
        <title>High frequency of phylogenetically diverse reductive dehalogenase-homologous genes in deep subseafloor sedimentary metagenomes.</title>
        <authorList>
            <person name="Kawai M."/>
            <person name="Futagami T."/>
            <person name="Toyoda A."/>
            <person name="Takaki Y."/>
            <person name="Nishi S."/>
            <person name="Hori S."/>
            <person name="Arai W."/>
            <person name="Tsubouchi T."/>
            <person name="Morono Y."/>
            <person name="Uchiyama I."/>
            <person name="Ito T."/>
            <person name="Fujiyama A."/>
            <person name="Inagaki F."/>
            <person name="Takami H."/>
        </authorList>
    </citation>
    <scope>NUCLEOTIDE SEQUENCE</scope>
    <source>
        <strain evidence="1">Expedition CK06-06</strain>
    </source>
</reference>
<feature type="non-terminal residue" evidence="1">
    <location>
        <position position="283"/>
    </location>
</feature>
<sequence>TSDGREVLERGLKIPTTPEDVGADTESKFKYYGKLAGVDPDRILATTEAILTGDPENLEHVWEVMTQMDIAMPNRRRWFNSWRYYLKQGIPAELKEKVIGSPDEEKGEALSFSAKERGKDYIIVDEEPVRVGAGLGDYGLQDAKDILGIRALRNRFTGAGQVGGGQPAATEKVSELITALAPYINKGSDVDSLKEILADKLALQRNEILGHIPQPPQSGQPKSLLEQLTELKALGPMLKSILGIPETPSNPNNPGVPVQLTGPDGQPMTMDLGQVIDWKKFQG</sequence>